<dbReference type="RefSeq" id="WP_116495569.1">
    <property type="nucleotide sequence ID" value="NZ_QENZ01000003.1"/>
</dbReference>
<dbReference type="Proteomes" id="UP000251835">
    <property type="component" value="Unassembled WGS sequence"/>
</dbReference>
<feature type="domain" description="General stress protein FMN-binding split barrel" evidence="1">
    <location>
        <begin position="10"/>
        <end position="155"/>
    </location>
</feature>
<protein>
    <submittedName>
        <fullName evidence="2">General stress protein 26</fullName>
    </submittedName>
</protein>
<proteinExistence type="predicted"/>
<dbReference type="InterPro" id="IPR012349">
    <property type="entry name" value="Split_barrel_FMN-bd"/>
</dbReference>
<comment type="caution">
    <text evidence="2">The sequence shown here is derived from an EMBL/GenBank/DDBJ whole genome shotgun (WGS) entry which is preliminary data.</text>
</comment>
<dbReference type="OrthoDB" id="1432662at2"/>
<keyword evidence="3" id="KW-1185">Reference proteome</keyword>
<organism evidence="2 3">
    <name type="scientific">Balneicella halophila</name>
    <dbReference type="NCBI Taxonomy" id="1537566"/>
    <lineage>
        <taxon>Bacteria</taxon>
        <taxon>Pseudomonadati</taxon>
        <taxon>Bacteroidota</taxon>
        <taxon>Bacteroidia</taxon>
        <taxon>Bacteroidales</taxon>
        <taxon>Balneicellaceae</taxon>
        <taxon>Balneicella</taxon>
    </lineage>
</organism>
<reference evidence="2 3" key="1">
    <citation type="submission" date="2018-05" db="EMBL/GenBank/DDBJ databases">
        <title>Genomic Encyclopedia of Type Strains, Phase IV (KMG-IV): sequencing the most valuable type-strain genomes for metagenomic binning, comparative biology and taxonomic classification.</title>
        <authorList>
            <person name="Goeker M."/>
        </authorList>
    </citation>
    <scope>NUCLEOTIDE SEQUENCE [LARGE SCALE GENOMIC DNA]</scope>
    <source>
        <strain evidence="2 3">DSM 28579</strain>
    </source>
</reference>
<dbReference type="PANTHER" id="PTHR34818">
    <property type="entry name" value="PROTEIN BLI-3"/>
    <property type="match status" value="1"/>
</dbReference>
<evidence type="ECO:0000259" key="1">
    <source>
        <dbReference type="Pfam" id="PF16242"/>
    </source>
</evidence>
<dbReference type="EMBL" id="QENZ01000003">
    <property type="protein sequence ID" value="PVX52004.1"/>
    <property type="molecule type" value="Genomic_DNA"/>
</dbReference>
<dbReference type="SUPFAM" id="SSF50475">
    <property type="entry name" value="FMN-binding split barrel"/>
    <property type="match status" value="1"/>
</dbReference>
<accession>A0A7L4USM8</accession>
<dbReference type="InterPro" id="IPR038725">
    <property type="entry name" value="YdaG_split_barrel_FMN-bd"/>
</dbReference>
<dbReference type="AlphaFoldDB" id="A0A7L4USM8"/>
<dbReference type="Gene3D" id="2.30.110.10">
    <property type="entry name" value="Electron Transport, Fmn-binding Protein, Chain A"/>
    <property type="match status" value="1"/>
</dbReference>
<dbReference type="InterPro" id="IPR052917">
    <property type="entry name" value="Stress-Dev_Protein"/>
</dbReference>
<evidence type="ECO:0000313" key="3">
    <source>
        <dbReference type="Proteomes" id="UP000251835"/>
    </source>
</evidence>
<dbReference type="Pfam" id="PF16242">
    <property type="entry name" value="Pyrid_ox_like"/>
    <property type="match status" value="1"/>
</dbReference>
<name>A0A7L4USM8_BALHA</name>
<sequence>MSTKNLYNKEAIDKLKELVEDARFCMMSTILSGQTPLLARPMTVQEVDDEGTLWFFSSKDGDQEYKVNTNSDMQLFFSNTDKQEYLSIYGKATIHTDKETIEKHWSKMADGWFDGKNDPNITVIAIHPEDIKYWETKHGKWMSSALLLYSALTGDDEVNPGISGKLKI</sequence>
<dbReference type="PANTHER" id="PTHR34818:SF1">
    <property type="entry name" value="PROTEIN BLI-3"/>
    <property type="match status" value="1"/>
</dbReference>
<evidence type="ECO:0000313" key="2">
    <source>
        <dbReference type="EMBL" id="PVX52004.1"/>
    </source>
</evidence>
<gene>
    <name evidence="2" type="ORF">C7377_0299</name>
</gene>